<reference evidence="6 7" key="1">
    <citation type="submission" date="2019-11" db="EMBL/GenBank/DDBJ databases">
        <title>Draft genome sequences of five Paenibacillus species of dairy origin.</title>
        <authorList>
            <person name="Olajide A.M."/>
            <person name="Chen S."/>
            <person name="Lapointe G."/>
        </authorList>
    </citation>
    <scope>NUCLEOTIDE SEQUENCE [LARGE SCALE GENOMIC DNA]</scope>
    <source>
        <strain evidence="6 7">3CS1</strain>
    </source>
</reference>
<protein>
    <submittedName>
        <fullName evidence="6">PucR family transcriptional regulator</fullName>
    </submittedName>
</protein>
<comment type="caution">
    <text evidence="6">The sequence shown here is derived from an EMBL/GenBank/DDBJ whole genome shotgun (WGS) entry which is preliminary data.</text>
</comment>
<gene>
    <name evidence="6" type="ORF">GNP94_09205</name>
</gene>
<dbReference type="Pfam" id="PF07905">
    <property type="entry name" value="PucR"/>
    <property type="match status" value="1"/>
</dbReference>
<dbReference type="InterPro" id="IPR051448">
    <property type="entry name" value="CdaR-like_regulators"/>
</dbReference>
<feature type="domain" description="PucR C-terminal helix-turn-helix" evidence="4">
    <location>
        <begin position="477"/>
        <end position="535"/>
    </location>
</feature>
<dbReference type="Pfam" id="PF17853">
    <property type="entry name" value="GGDEF_2"/>
    <property type="match status" value="1"/>
</dbReference>
<evidence type="ECO:0000313" key="7">
    <source>
        <dbReference type="Proteomes" id="UP000435177"/>
    </source>
</evidence>
<dbReference type="InterPro" id="IPR025736">
    <property type="entry name" value="PucR_C-HTH_dom"/>
</dbReference>
<evidence type="ECO:0000256" key="2">
    <source>
        <dbReference type="SAM" id="Coils"/>
    </source>
</evidence>
<evidence type="ECO:0000259" key="5">
    <source>
        <dbReference type="Pfam" id="PF17853"/>
    </source>
</evidence>
<keyword evidence="7" id="KW-1185">Reference proteome</keyword>
<sequence>MEYGMRDAFTVRDLFGVPHFEDAALLGGDAGLDVPISRVNVMEVPDVVDWVRPGEFLMTTGYPFKEDPNALVTLIAQLKQKGVVALGIKTKRFLDAVPEAAIRAADQYGIPLIELPPATTFSDVVREVMERVLVAESRDLSILQGRVQRLSHVLLHGDGLPAFLNHLQLMIKHPVALLDPENRWTASPAAEDWCVQINEEAWSGLRGEPMAETQFLRMGERQLRVHVTAVSDDGPRSFLLLIIEDGSNYGPVDALTVTWAGRLLGFEISNMQARKTIEAKYFDQFLQDWISGRVVSSVDLRLRAEACGWPLERGAAYVIGVAAMRSVKADVKKLQAIAKRLNDESALYKNAVKWTVLEGALVVLLTFRHEQGEAGVPERLIRQAWDMLQAALPGEAEALCLGREAVGTGAVPNSYKDARRAAEVRSVCRLSDTVVRFGDLGLYLLLYRLQGSDELEVYKRMYLQPLLELDTRQSGALLSTLRTYFQCNCNAKETAERMFVHYNTVNYRLERIRSELGLRLDDPETKLMLQLALKLEEIQELN</sequence>
<dbReference type="Gene3D" id="1.10.10.2840">
    <property type="entry name" value="PucR C-terminal helix-turn-helix domain"/>
    <property type="match status" value="1"/>
</dbReference>
<feature type="domain" description="Purine catabolism PurC-like" evidence="3">
    <location>
        <begin position="13"/>
        <end position="131"/>
    </location>
</feature>
<dbReference type="InterPro" id="IPR012914">
    <property type="entry name" value="PucR_dom"/>
</dbReference>
<organism evidence="6 7">
    <name type="scientific">Paenibacillus campinasensis</name>
    <dbReference type="NCBI Taxonomy" id="66347"/>
    <lineage>
        <taxon>Bacteria</taxon>
        <taxon>Bacillati</taxon>
        <taxon>Bacillota</taxon>
        <taxon>Bacilli</taxon>
        <taxon>Bacillales</taxon>
        <taxon>Paenibacillaceae</taxon>
        <taxon>Paenibacillus</taxon>
    </lineage>
</organism>
<name>A0ABW9SYT3_9BACL</name>
<feature type="domain" description="CdaR GGDEF-like" evidence="5">
    <location>
        <begin position="292"/>
        <end position="424"/>
    </location>
</feature>
<evidence type="ECO:0000256" key="1">
    <source>
        <dbReference type="ARBA" id="ARBA00006754"/>
    </source>
</evidence>
<dbReference type="PANTHER" id="PTHR33744:SF7">
    <property type="entry name" value="PUCR FAMILY TRANSCRIPTIONAL REGULATOR"/>
    <property type="match status" value="1"/>
</dbReference>
<dbReference type="Proteomes" id="UP000435177">
    <property type="component" value="Unassembled WGS sequence"/>
</dbReference>
<dbReference type="InterPro" id="IPR042070">
    <property type="entry name" value="PucR_C-HTH_sf"/>
</dbReference>
<keyword evidence="2" id="KW-0175">Coiled coil</keyword>
<dbReference type="EMBL" id="WOAA01000005">
    <property type="protein sequence ID" value="MUG66190.1"/>
    <property type="molecule type" value="Genomic_DNA"/>
</dbReference>
<evidence type="ECO:0000313" key="6">
    <source>
        <dbReference type="EMBL" id="MUG66190.1"/>
    </source>
</evidence>
<evidence type="ECO:0000259" key="4">
    <source>
        <dbReference type="Pfam" id="PF13556"/>
    </source>
</evidence>
<dbReference type="PANTHER" id="PTHR33744">
    <property type="entry name" value="CARBOHYDRATE DIACID REGULATOR"/>
    <property type="match status" value="1"/>
</dbReference>
<proteinExistence type="inferred from homology"/>
<accession>A0ABW9SYT3</accession>
<comment type="similarity">
    <text evidence="1">Belongs to the CdaR family.</text>
</comment>
<dbReference type="Pfam" id="PF13556">
    <property type="entry name" value="HTH_30"/>
    <property type="match status" value="1"/>
</dbReference>
<dbReference type="InterPro" id="IPR041522">
    <property type="entry name" value="CdaR_GGDEF"/>
</dbReference>
<feature type="coiled-coil region" evidence="2">
    <location>
        <begin position="324"/>
        <end position="351"/>
    </location>
</feature>
<evidence type="ECO:0000259" key="3">
    <source>
        <dbReference type="Pfam" id="PF07905"/>
    </source>
</evidence>
<dbReference type="RefSeq" id="WP_095399090.1">
    <property type="nucleotide sequence ID" value="NZ_WOAA01000005.1"/>
</dbReference>